<reference evidence="1" key="2">
    <citation type="submission" date="2023-06" db="EMBL/GenBank/DDBJ databases">
        <authorList>
            <consortium name="Lawrence Berkeley National Laboratory"/>
            <person name="Mondo S.J."/>
            <person name="Hensen N."/>
            <person name="Bonometti L."/>
            <person name="Westerberg I."/>
            <person name="Brannstrom I.O."/>
            <person name="Guillou S."/>
            <person name="Cros-Aarteil S."/>
            <person name="Calhoun S."/>
            <person name="Haridas S."/>
            <person name="Kuo A."/>
            <person name="Pangilinan J."/>
            <person name="Riley R."/>
            <person name="Labutti K."/>
            <person name="Andreopoulos B."/>
            <person name="Lipzen A."/>
            <person name="Chen C."/>
            <person name="Yanf M."/>
            <person name="Daum C."/>
            <person name="Ng V."/>
            <person name="Clum A."/>
            <person name="Steindorff A."/>
            <person name="Ohm R."/>
            <person name="Martin F."/>
            <person name="Silar P."/>
            <person name="Natvig D."/>
            <person name="Lalanne C."/>
            <person name="Gautier V."/>
            <person name="Ament-Velasquez S.L."/>
            <person name="Kruys A."/>
            <person name="Hutchinson M.I."/>
            <person name="Powell A.J."/>
            <person name="Barry K."/>
            <person name="Miller A.N."/>
            <person name="Grigoriev I.V."/>
            <person name="Debuchy R."/>
            <person name="Gladieux P."/>
            <person name="Thoren M.H."/>
            <person name="Johannesson H."/>
        </authorList>
    </citation>
    <scope>NUCLEOTIDE SEQUENCE</scope>
    <source>
        <strain evidence="1">PSN324</strain>
    </source>
</reference>
<protein>
    <submittedName>
        <fullName evidence="1">Uncharacterized protein</fullName>
    </submittedName>
</protein>
<evidence type="ECO:0000313" key="2">
    <source>
        <dbReference type="Proteomes" id="UP001321749"/>
    </source>
</evidence>
<name>A0AAV9HQM2_9PEZI</name>
<proteinExistence type="predicted"/>
<reference evidence="1" key="1">
    <citation type="journal article" date="2023" name="Mol. Phylogenet. Evol.">
        <title>Genome-scale phylogeny and comparative genomics of the fungal order Sordariales.</title>
        <authorList>
            <person name="Hensen N."/>
            <person name="Bonometti L."/>
            <person name="Westerberg I."/>
            <person name="Brannstrom I.O."/>
            <person name="Guillou S."/>
            <person name="Cros-Aarteil S."/>
            <person name="Calhoun S."/>
            <person name="Haridas S."/>
            <person name="Kuo A."/>
            <person name="Mondo S."/>
            <person name="Pangilinan J."/>
            <person name="Riley R."/>
            <person name="LaButti K."/>
            <person name="Andreopoulos B."/>
            <person name="Lipzen A."/>
            <person name="Chen C."/>
            <person name="Yan M."/>
            <person name="Daum C."/>
            <person name="Ng V."/>
            <person name="Clum A."/>
            <person name="Steindorff A."/>
            <person name="Ohm R.A."/>
            <person name="Martin F."/>
            <person name="Silar P."/>
            <person name="Natvig D.O."/>
            <person name="Lalanne C."/>
            <person name="Gautier V."/>
            <person name="Ament-Velasquez S.L."/>
            <person name="Kruys A."/>
            <person name="Hutchinson M.I."/>
            <person name="Powell A.J."/>
            <person name="Barry K."/>
            <person name="Miller A.N."/>
            <person name="Grigoriev I.V."/>
            <person name="Debuchy R."/>
            <person name="Gladieux P."/>
            <person name="Hiltunen Thoren M."/>
            <person name="Johannesson H."/>
        </authorList>
    </citation>
    <scope>NUCLEOTIDE SEQUENCE</scope>
    <source>
        <strain evidence="1">PSN324</strain>
    </source>
</reference>
<sequence length="282" mass="31256">MAARKFASLPEDCPVIQAADSTRPSIADLPLEIQLIIMEMIFDQPQIVIVDVSVARTGGGSAHEFALTPRPPPLQVLANSICRFTRVLYRTQWHRDRFPFSCPLPSSTESRPGLITCYPYWVDLGRDVTFLRILDPRSFAAQWHTRQLDASIANIQGGSASCPFEKALAGVGRIAVDGSGDFAAWQRIRDTIEHFISWVTGGQCERIIFQPVMGLESPPNPSRTGILVGGPLQLGAVQVPLEPGDDRYVIFADPASPWGNIKQLLVDARRLMSPRQLRNFEH</sequence>
<gene>
    <name evidence="1" type="ORF">QBC42DRAFT_286266</name>
</gene>
<dbReference type="EMBL" id="MU864969">
    <property type="protein sequence ID" value="KAK4462653.1"/>
    <property type="molecule type" value="Genomic_DNA"/>
</dbReference>
<comment type="caution">
    <text evidence="1">The sequence shown here is derived from an EMBL/GenBank/DDBJ whole genome shotgun (WGS) entry which is preliminary data.</text>
</comment>
<dbReference type="AlphaFoldDB" id="A0AAV9HQM2"/>
<dbReference type="Proteomes" id="UP001321749">
    <property type="component" value="Unassembled WGS sequence"/>
</dbReference>
<organism evidence="1 2">
    <name type="scientific">Cladorrhinum samala</name>
    <dbReference type="NCBI Taxonomy" id="585594"/>
    <lineage>
        <taxon>Eukaryota</taxon>
        <taxon>Fungi</taxon>
        <taxon>Dikarya</taxon>
        <taxon>Ascomycota</taxon>
        <taxon>Pezizomycotina</taxon>
        <taxon>Sordariomycetes</taxon>
        <taxon>Sordariomycetidae</taxon>
        <taxon>Sordariales</taxon>
        <taxon>Podosporaceae</taxon>
        <taxon>Cladorrhinum</taxon>
    </lineage>
</organism>
<keyword evidence="2" id="KW-1185">Reference proteome</keyword>
<evidence type="ECO:0000313" key="1">
    <source>
        <dbReference type="EMBL" id="KAK4462653.1"/>
    </source>
</evidence>
<accession>A0AAV9HQM2</accession>